<gene>
    <name evidence="2" type="ORF">PYCCODRAFT_1446853</name>
</gene>
<dbReference type="AlphaFoldDB" id="A0A1Y2IFW3"/>
<name>A0A1Y2IFW3_TRAC3</name>
<keyword evidence="3" id="KW-1185">Reference proteome</keyword>
<sequence length="387" mass="40676">MAYQYYQTSLPGWGTSQFQFGTPWAPSFQPQPSWGGLDFYNAHAVSPDPSLYNSVMARAPEFGAMGIGHRHARHWHRLLYSGLTSLTQALPNDIGAAAAYEMYRAWKHNSFLYEPLSADRTQQREGLIGMAIAEATRLWQYSGRPMDTYGQRAACEAAAAVASVLADRLISYIGGYGGGLRAGGSPYMSGGALPYANSPIGGSPAMMGTPLASGSHYLGSSPGTLSAMASPYAASAALPGTYSPYGTGLGASNTRTLPPGSTVVIERPRSRHSYRHGRHHHHHHHHRRRARSVDVVREGAGYGAYGAGGYEGMPYGGGYGGYDGYGGGYDGYGSAYSGYAGGGYAGGHGRYGGYGGHRGPLGGIANNLAAGIGARLNATGFGYGARY</sequence>
<dbReference type="EMBL" id="KZ084128">
    <property type="protein sequence ID" value="OSC99422.1"/>
    <property type="molecule type" value="Genomic_DNA"/>
</dbReference>
<organism evidence="2 3">
    <name type="scientific">Trametes coccinea (strain BRFM310)</name>
    <name type="common">Pycnoporus coccineus</name>
    <dbReference type="NCBI Taxonomy" id="1353009"/>
    <lineage>
        <taxon>Eukaryota</taxon>
        <taxon>Fungi</taxon>
        <taxon>Dikarya</taxon>
        <taxon>Basidiomycota</taxon>
        <taxon>Agaricomycotina</taxon>
        <taxon>Agaricomycetes</taxon>
        <taxon>Polyporales</taxon>
        <taxon>Polyporaceae</taxon>
        <taxon>Trametes</taxon>
    </lineage>
</organism>
<evidence type="ECO:0000256" key="1">
    <source>
        <dbReference type="SAM" id="MobiDB-lite"/>
    </source>
</evidence>
<evidence type="ECO:0000313" key="2">
    <source>
        <dbReference type="EMBL" id="OSC99422.1"/>
    </source>
</evidence>
<dbReference type="OrthoDB" id="2802356at2759"/>
<accession>A0A1Y2IFW3</accession>
<dbReference type="Proteomes" id="UP000193067">
    <property type="component" value="Unassembled WGS sequence"/>
</dbReference>
<protein>
    <submittedName>
        <fullName evidence="2">Uncharacterized protein</fullName>
    </submittedName>
</protein>
<feature type="region of interest" description="Disordered" evidence="1">
    <location>
        <begin position="272"/>
        <end position="293"/>
    </location>
</feature>
<proteinExistence type="predicted"/>
<evidence type="ECO:0000313" key="3">
    <source>
        <dbReference type="Proteomes" id="UP000193067"/>
    </source>
</evidence>
<dbReference type="STRING" id="1353009.A0A1Y2IFW3"/>
<reference evidence="2 3" key="1">
    <citation type="journal article" date="2015" name="Biotechnol. Biofuels">
        <title>Enhanced degradation of softwood versus hardwood by the white-rot fungus Pycnoporus coccineus.</title>
        <authorList>
            <person name="Couturier M."/>
            <person name="Navarro D."/>
            <person name="Chevret D."/>
            <person name="Henrissat B."/>
            <person name="Piumi F."/>
            <person name="Ruiz-Duenas F.J."/>
            <person name="Martinez A.T."/>
            <person name="Grigoriev I.V."/>
            <person name="Riley R."/>
            <person name="Lipzen A."/>
            <person name="Berrin J.G."/>
            <person name="Master E.R."/>
            <person name="Rosso M.N."/>
        </authorList>
    </citation>
    <scope>NUCLEOTIDE SEQUENCE [LARGE SCALE GENOMIC DNA]</scope>
    <source>
        <strain evidence="2 3">BRFM310</strain>
    </source>
</reference>
<feature type="compositionally biased region" description="Basic residues" evidence="1">
    <location>
        <begin position="272"/>
        <end position="290"/>
    </location>
</feature>